<accession>A0A372NWU4</accession>
<dbReference type="EMBL" id="QWDC01000001">
    <property type="protein sequence ID" value="RFZ94331.1"/>
    <property type="molecule type" value="Genomic_DNA"/>
</dbReference>
<dbReference type="PANTHER" id="PTHR43233">
    <property type="entry name" value="FAMILY N-ACETYLTRANSFERASE, PUTATIVE (AFU_ORTHOLOGUE AFUA_6G03350)-RELATED"/>
    <property type="match status" value="1"/>
</dbReference>
<gene>
    <name evidence="2" type="ORF">D0C36_01885</name>
</gene>
<protein>
    <submittedName>
        <fullName evidence="2">N-acetyltransferase</fullName>
    </submittedName>
</protein>
<evidence type="ECO:0000313" key="2">
    <source>
        <dbReference type="EMBL" id="RFZ94331.1"/>
    </source>
</evidence>
<proteinExistence type="predicted"/>
<comment type="caution">
    <text evidence="2">The sequence shown here is derived from an EMBL/GenBank/DDBJ whole genome shotgun (WGS) entry which is preliminary data.</text>
</comment>
<dbReference type="InterPro" id="IPR053144">
    <property type="entry name" value="Acetyltransferase_Butenolide"/>
</dbReference>
<dbReference type="OrthoDB" id="3216107at2"/>
<sequence length="149" mass="17161">MSVYMNDARFANKGYQISTDNSLLDFDTIFNYLDGESYWAKGIPADKLRKAIDNSLCFGVYKDGKLAGFARVITDKATFAYLCDVFVLEPYRNIGLSKWLVQTIISHPDLQGLRRFVLATLDAHGLYKQFGFEQITRADRWMEIFTPYK</sequence>
<dbReference type="PROSITE" id="PS51186">
    <property type="entry name" value="GNAT"/>
    <property type="match status" value="1"/>
</dbReference>
<dbReference type="CDD" id="cd04301">
    <property type="entry name" value="NAT_SF"/>
    <property type="match status" value="1"/>
</dbReference>
<name>A0A372NWU4_9SPHI</name>
<dbReference type="Proteomes" id="UP000264217">
    <property type="component" value="Unassembled WGS sequence"/>
</dbReference>
<dbReference type="Pfam" id="PF00583">
    <property type="entry name" value="Acetyltransf_1"/>
    <property type="match status" value="1"/>
</dbReference>
<organism evidence="2 3">
    <name type="scientific">Mucilaginibacter conchicola</name>
    <dbReference type="NCBI Taxonomy" id="2303333"/>
    <lineage>
        <taxon>Bacteria</taxon>
        <taxon>Pseudomonadati</taxon>
        <taxon>Bacteroidota</taxon>
        <taxon>Sphingobacteriia</taxon>
        <taxon>Sphingobacteriales</taxon>
        <taxon>Sphingobacteriaceae</taxon>
        <taxon>Mucilaginibacter</taxon>
    </lineage>
</organism>
<dbReference type="RefSeq" id="WP_117389895.1">
    <property type="nucleotide sequence ID" value="NZ_QWDC01000001.1"/>
</dbReference>
<dbReference type="PANTHER" id="PTHR43233:SF1">
    <property type="entry name" value="FAMILY N-ACETYLTRANSFERASE, PUTATIVE (AFU_ORTHOLOGUE AFUA_6G03350)-RELATED"/>
    <property type="match status" value="1"/>
</dbReference>
<dbReference type="GO" id="GO:0016747">
    <property type="term" value="F:acyltransferase activity, transferring groups other than amino-acyl groups"/>
    <property type="evidence" value="ECO:0007669"/>
    <property type="project" value="InterPro"/>
</dbReference>
<dbReference type="InterPro" id="IPR000182">
    <property type="entry name" value="GNAT_dom"/>
</dbReference>
<evidence type="ECO:0000313" key="3">
    <source>
        <dbReference type="Proteomes" id="UP000264217"/>
    </source>
</evidence>
<feature type="domain" description="N-acetyltransferase" evidence="1">
    <location>
        <begin position="15"/>
        <end position="149"/>
    </location>
</feature>
<reference evidence="2 3" key="1">
    <citation type="submission" date="2018-08" db="EMBL/GenBank/DDBJ databases">
        <title>Mucilaginibacter sp. MYSH2.</title>
        <authorList>
            <person name="Seo T."/>
        </authorList>
    </citation>
    <scope>NUCLEOTIDE SEQUENCE [LARGE SCALE GENOMIC DNA]</scope>
    <source>
        <strain evidence="2 3">MYSH2</strain>
    </source>
</reference>
<dbReference type="AlphaFoldDB" id="A0A372NWU4"/>
<keyword evidence="3" id="KW-1185">Reference proteome</keyword>
<dbReference type="Gene3D" id="3.40.630.30">
    <property type="match status" value="1"/>
</dbReference>
<keyword evidence="2" id="KW-0808">Transferase</keyword>
<dbReference type="SUPFAM" id="SSF55729">
    <property type="entry name" value="Acyl-CoA N-acyltransferases (Nat)"/>
    <property type="match status" value="1"/>
</dbReference>
<dbReference type="InterPro" id="IPR016181">
    <property type="entry name" value="Acyl_CoA_acyltransferase"/>
</dbReference>
<evidence type="ECO:0000259" key="1">
    <source>
        <dbReference type="PROSITE" id="PS51186"/>
    </source>
</evidence>